<dbReference type="PANTHER" id="PTHR44259:SF107">
    <property type="entry name" value="F-BOX PROTEIN SKIP23-LIKE"/>
    <property type="match status" value="1"/>
</dbReference>
<dbReference type="PANTHER" id="PTHR44259">
    <property type="entry name" value="OS07G0183000 PROTEIN-RELATED"/>
    <property type="match status" value="1"/>
</dbReference>
<evidence type="ECO:0000313" key="3">
    <source>
        <dbReference type="Proteomes" id="UP001168098"/>
    </source>
</evidence>
<keyword evidence="3" id="KW-1185">Reference proteome</keyword>
<evidence type="ECO:0000259" key="1">
    <source>
        <dbReference type="Pfam" id="PF03478"/>
    </source>
</evidence>
<comment type="caution">
    <text evidence="2">The sequence shown here is derived from an EMBL/GenBank/DDBJ whole genome shotgun (WGS) entry which is preliminary data.</text>
</comment>
<dbReference type="AlphaFoldDB" id="A0AA38Z3A9"/>
<sequence length="356" mass="40878">MALPSSSDWASLSINFLDSILDYLVTMEDYLTFGEVCIKWQYAVREKLEHLRSNHKLHCRLHHQVPLLMAPTADNPRESCCLYDVMKGGKSLWEVQSRLLGRWRYEGSSHGWLILVDLDSYKVTLHNPFSGKLIHLPPLEKKKHSGYRFPYDKRRGVLSIDPDVNRDEFVLMMTCGSFASLAFIKSGEEDWTYIKELRDLEDIVYSNGLFYVLDAWGVLFSCDVSNDFKVTRITSPDIHRALAIVSYLVESPEGDLLRVIKQEGGFVIYKLQWFSKNEEVTSLGDVALFLGDNHSISVRASDFAGCRPNSIYFCQRRSMSNPLDGSVYVFSLNDRTVTPLYPYSQQPLLWISPKFV</sequence>
<organism evidence="2 3">
    <name type="scientific">Vitis rotundifolia</name>
    <name type="common">Muscadine grape</name>
    <dbReference type="NCBI Taxonomy" id="103349"/>
    <lineage>
        <taxon>Eukaryota</taxon>
        <taxon>Viridiplantae</taxon>
        <taxon>Streptophyta</taxon>
        <taxon>Embryophyta</taxon>
        <taxon>Tracheophyta</taxon>
        <taxon>Spermatophyta</taxon>
        <taxon>Magnoliopsida</taxon>
        <taxon>eudicotyledons</taxon>
        <taxon>Gunneridae</taxon>
        <taxon>Pentapetalae</taxon>
        <taxon>rosids</taxon>
        <taxon>Vitales</taxon>
        <taxon>Vitaceae</taxon>
        <taxon>Viteae</taxon>
        <taxon>Vitis</taxon>
    </lineage>
</organism>
<dbReference type="Proteomes" id="UP001168098">
    <property type="component" value="Unassembled WGS sequence"/>
</dbReference>
<evidence type="ECO:0000313" key="2">
    <source>
        <dbReference type="EMBL" id="KAJ9681313.1"/>
    </source>
</evidence>
<dbReference type="EMBL" id="JARBHA010000015">
    <property type="protein sequence ID" value="KAJ9681313.1"/>
    <property type="molecule type" value="Genomic_DNA"/>
</dbReference>
<accession>A0AA38Z3A9</accession>
<gene>
    <name evidence="2" type="ORF">PVL29_020273</name>
</gene>
<protein>
    <recommendedName>
        <fullName evidence="1">KIB1-4 beta-propeller domain-containing protein</fullName>
    </recommendedName>
</protein>
<dbReference type="Pfam" id="PF03478">
    <property type="entry name" value="Beta-prop_KIB1-4"/>
    <property type="match status" value="1"/>
</dbReference>
<name>A0AA38Z3A9_VITRO</name>
<dbReference type="SUPFAM" id="SSF69322">
    <property type="entry name" value="Tricorn protease domain 2"/>
    <property type="match status" value="1"/>
</dbReference>
<reference evidence="2 3" key="1">
    <citation type="journal article" date="2023" name="BMC Biotechnol.">
        <title>Vitis rotundifolia cv Carlos genome sequencing.</title>
        <authorList>
            <person name="Huff M."/>
            <person name="Hulse-Kemp A."/>
            <person name="Scheffler B."/>
            <person name="Youngblood R."/>
            <person name="Simpson S."/>
            <person name="Babiker E."/>
            <person name="Staton M."/>
        </authorList>
    </citation>
    <scope>NUCLEOTIDE SEQUENCE [LARGE SCALE GENOMIC DNA]</scope>
    <source>
        <tissue evidence="2">Leaf</tissue>
    </source>
</reference>
<dbReference type="InterPro" id="IPR050942">
    <property type="entry name" value="F-box_BR-signaling"/>
</dbReference>
<dbReference type="InterPro" id="IPR005174">
    <property type="entry name" value="KIB1-4_b-propeller"/>
</dbReference>
<proteinExistence type="predicted"/>
<feature type="domain" description="KIB1-4 beta-propeller" evidence="1">
    <location>
        <begin position="100"/>
        <end position="321"/>
    </location>
</feature>